<dbReference type="GO" id="GO:0046872">
    <property type="term" value="F:metal ion binding"/>
    <property type="evidence" value="ECO:0007669"/>
    <property type="project" value="UniProtKB-KW"/>
</dbReference>
<evidence type="ECO:0000313" key="8">
    <source>
        <dbReference type="EMBL" id="SDB48937.1"/>
    </source>
</evidence>
<dbReference type="AlphaFoldDB" id="A0A1G6DUR7"/>
<dbReference type="SFLD" id="SFLDG01067">
    <property type="entry name" value="SPASM/twitch_domain_containing"/>
    <property type="match status" value="1"/>
</dbReference>
<dbReference type="PANTHER" id="PTHR11228:SF34">
    <property type="entry name" value="TUNGSTEN-CONTAINING ALDEHYDE FERREDOXIN OXIDOREDUCTASE COFACTOR MODIFYING PROTEIN"/>
    <property type="match status" value="1"/>
</dbReference>
<evidence type="ECO:0000259" key="7">
    <source>
        <dbReference type="PROSITE" id="PS51918"/>
    </source>
</evidence>
<dbReference type="EMBL" id="FMXO01000014">
    <property type="protein sequence ID" value="SDB48937.1"/>
    <property type="molecule type" value="Genomic_DNA"/>
</dbReference>
<evidence type="ECO:0000256" key="2">
    <source>
        <dbReference type="ARBA" id="ARBA00022485"/>
    </source>
</evidence>
<dbReference type="Pfam" id="PF13186">
    <property type="entry name" value="SPASM"/>
    <property type="match status" value="1"/>
</dbReference>
<dbReference type="RefSeq" id="WP_092121949.1">
    <property type="nucleotide sequence ID" value="NZ_FMXO01000014.1"/>
</dbReference>
<dbReference type="GO" id="GO:0003824">
    <property type="term" value="F:catalytic activity"/>
    <property type="evidence" value="ECO:0007669"/>
    <property type="project" value="InterPro"/>
</dbReference>
<keyword evidence="3" id="KW-0949">S-adenosyl-L-methionine</keyword>
<dbReference type="CDD" id="cd21109">
    <property type="entry name" value="SPASM"/>
    <property type="match status" value="1"/>
</dbReference>
<evidence type="ECO:0000313" key="9">
    <source>
        <dbReference type="Proteomes" id="UP000198771"/>
    </source>
</evidence>
<dbReference type="SFLD" id="SFLDS00029">
    <property type="entry name" value="Radical_SAM"/>
    <property type="match status" value="1"/>
</dbReference>
<evidence type="ECO:0000256" key="4">
    <source>
        <dbReference type="ARBA" id="ARBA00022723"/>
    </source>
</evidence>
<dbReference type="Pfam" id="PF04055">
    <property type="entry name" value="Radical_SAM"/>
    <property type="match status" value="1"/>
</dbReference>
<evidence type="ECO:0000256" key="5">
    <source>
        <dbReference type="ARBA" id="ARBA00023004"/>
    </source>
</evidence>
<dbReference type="InterPro" id="IPR058240">
    <property type="entry name" value="rSAM_sf"/>
</dbReference>
<dbReference type="Gene3D" id="3.20.20.70">
    <property type="entry name" value="Aldolase class I"/>
    <property type="match status" value="1"/>
</dbReference>
<dbReference type="InterPro" id="IPR007197">
    <property type="entry name" value="rSAM"/>
</dbReference>
<proteinExistence type="predicted"/>
<sequence>MNDQIKPRESFQKVVDRFVDQLTFLQNPAEGIPPFPQHIHIEPTNACNLRCIHCVQDAMQRKRGMMDMDIYRKVIDEIGPLGCAISLNVQGEPMLHPHILDMVAYAKSAGCHVSLLTNATRLTAAKSARLIELGLDRVVFSFDAVDQDLYERIRKRAKFKPTLANILEFLRQNLEAGSPTFVCASIIHEEATSGHLEEYKRYFSELPVNTIFVSELLNMSGYSSISSEIDLTKHENLKNEDRPICRVPWENITVNWDGRVCSCPLDFEITCPVGDVRTHSLKDIWQSPAFQEFREAHLERNYACFEKGQTLCSTCNCLWDPEYDLRGYPEFVKKAVLRQAGHYANALTERKSDIGLGEKRISLMKRINEL</sequence>
<dbReference type="InterPro" id="IPR050377">
    <property type="entry name" value="Radical_SAM_PqqE_MftC-like"/>
</dbReference>
<dbReference type="CDD" id="cd01335">
    <property type="entry name" value="Radical_SAM"/>
    <property type="match status" value="1"/>
</dbReference>
<evidence type="ECO:0000256" key="6">
    <source>
        <dbReference type="ARBA" id="ARBA00023014"/>
    </source>
</evidence>
<organism evidence="8 9">
    <name type="scientific">Desulfonatronum thiosulfatophilum</name>
    <dbReference type="NCBI Taxonomy" id="617002"/>
    <lineage>
        <taxon>Bacteria</taxon>
        <taxon>Pseudomonadati</taxon>
        <taxon>Thermodesulfobacteriota</taxon>
        <taxon>Desulfovibrionia</taxon>
        <taxon>Desulfovibrionales</taxon>
        <taxon>Desulfonatronaceae</taxon>
        <taxon>Desulfonatronum</taxon>
    </lineage>
</organism>
<keyword evidence="5" id="KW-0408">Iron</keyword>
<dbReference type="InterPro" id="IPR034391">
    <property type="entry name" value="AdoMet-like_SPASM_containing"/>
</dbReference>
<keyword evidence="6" id="KW-0411">Iron-sulfur</keyword>
<keyword evidence="4" id="KW-0479">Metal-binding</keyword>
<dbReference type="SFLD" id="SFLDG01387">
    <property type="entry name" value="BtrN-like_SPASM_domain_contain"/>
    <property type="match status" value="1"/>
</dbReference>
<evidence type="ECO:0000256" key="1">
    <source>
        <dbReference type="ARBA" id="ARBA00001966"/>
    </source>
</evidence>
<feature type="domain" description="Radical SAM core" evidence="7">
    <location>
        <begin position="33"/>
        <end position="248"/>
    </location>
</feature>
<protein>
    <submittedName>
        <fullName evidence="8">Radical SAM additional 4Fe4S-binding SPASM domain-containing protein</fullName>
    </submittedName>
</protein>
<dbReference type="Proteomes" id="UP000198771">
    <property type="component" value="Unassembled WGS sequence"/>
</dbReference>
<comment type="cofactor">
    <cofactor evidence="1">
        <name>[4Fe-4S] cluster</name>
        <dbReference type="ChEBI" id="CHEBI:49883"/>
    </cofactor>
</comment>
<dbReference type="PANTHER" id="PTHR11228">
    <property type="entry name" value="RADICAL SAM DOMAIN PROTEIN"/>
    <property type="match status" value="1"/>
</dbReference>
<keyword evidence="2" id="KW-0004">4Fe-4S</keyword>
<dbReference type="STRING" id="617002.SAMN05660653_02380"/>
<keyword evidence="9" id="KW-1185">Reference proteome</keyword>
<reference evidence="8 9" key="1">
    <citation type="submission" date="2016-10" db="EMBL/GenBank/DDBJ databases">
        <authorList>
            <person name="de Groot N.N."/>
        </authorList>
    </citation>
    <scope>NUCLEOTIDE SEQUENCE [LARGE SCALE GENOMIC DNA]</scope>
    <source>
        <strain evidence="8 9">ASO4-2</strain>
    </source>
</reference>
<gene>
    <name evidence="8" type="ORF">SAMN05660653_02380</name>
</gene>
<dbReference type="InterPro" id="IPR013785">
    <property type="entry name" value="Aldolase_TIM"/>
</dbReference>
<accession>A0A1G6DUR7</accession>
<evidence type="ECO:0000256" key="3">
    <source>
        <dbReference type="ARBA" id="ARBA00022691"/>
    </source>
</evidence>
<dbReference type="InterPro" id="IPR023885">
    <property type="entry name" value="4Fe4S-binding_SPASM_dom"/>
</dbReference>
<dbReference type="OrthoDB" id="9772409at2"/>
<dbReference type="SUPFAM" id="SSF102114">
    <property type="entry name" value="Radical SAM enzymes"/>
    <property type="match status" value="1"/>
</dbReference>
<dbReference type="PROSITE" id="PS51918">
    <property type="entry name" value="RADICAL_SAM"/>
    <property type="match status" value="1"/>
</dbReference>
<name>A0A1G6DUR7_9BACT</name>
<dbReference type="GO" id="GO:0051536">
    <property type="term" value="F:iron-sulfur cluster binding"/>
    <property type="evidence" value="ECO:0007669"/>
    <property type="project" value="UniProtKB-KW"/>
</dbReference>